<sequence>MIVEYNLGIVCGCLHGIKPLMSRFFLALFGSSDRGTSGGHRRYASRTMRSQSFPFQAFDGRGKRTASTVTNPFHSKLDARTSVDEINEEDGVGGKDMSPGVVPQSTCAVWASGSGDSTVDVPAHGITYTQQVTIDRGSESKSEAGGGVGAMKRSRDVDSEVWIMHEH</sequence>
<dbReference type="Proteomes" id="UP000250266">
    <property type="component" value="Unassembled WGS sequence"/>
</dbReference>
<gene>
    <name evidence="2" type="ORF">K432DRAFT_424925</name>
</gene>
<protein>
    <submittedName>
        <fullName evidence="2">Uncharacterized protein</fullName>
    </submittedName>
</protein>
<dbReference type="AlphaFoldDB" id="A0A8E2ECZ7"/>
<evidence type="ECO:0000313" key="2">
    <source>
        <dbReference type="EMBL" id="OCK81504.1"/>
    </source>
</evidence>
<keyword evidence="3" id="KW-1185">Reference proteome</keyword>
<proteinExistence type="predicted"/>
<evidence type="ECO:0000313" key="3">
    <source>
        <dbReference type="Proteomes" id="UP000250266"/>
    </source>
</evidence>
<organism evidence="2 3">
    <name type="scientific">Lepidopterella palustris CBS 459.81</name>
    <dbReference type="NCBI Taxonomy" id="1314670"/>
    <lineage>
        <taxon>Eukaryota</taxon>
        <taxon>Fungi</taxon>
        <taxon>Dikarya</taxon>
        <taxon>Ascomycota</taxon>
        <taxon>Pezizomycotina</taxon>
        <taxon>Dothideomycetes</taxon>
        <taxon>Pleosporomycetidae</taxon>
        <taxon>Mytilinidiales</taxon>
        <taxon>Argynnaceae</taxon>
        <taxon>Lepidopterella</taxon>
    </lineage>
</organism>
<feature type="compositionally biased region" description="Basic and acidic residues" evidence="1">
    <location>
        <begin position="153"/>
        <end position="167"/>
    </location>
</feature>
<accession>A0A8E2ECZ7</accession>
<name>A0A8E2ECZ7_9PEZI</name>
<reference evidence="2 3" key="1">
    <citation type="journal article" date="2016" name="Nat. Commun.">
        <title>Ectomycorrhizal ecology is imprinted in the genome of the dominant symbiotic fungus Cenococcum geophilum.</title>
        <authorList>
            <consortium name="DOE Joint Genome Institute"/>
            <person name="Peter M."/>
            <person name="Kohler A."/>
            <person name="Ohm R.A."/>
            <person name="Kuo A."/>
            <person name="Krutzmann J."/>
            <person name="Morin E."/>
            <person name="Arend M."/>
            <person name="Barry K.W."/>
            <person name="Binder M."/>
            <person name="Choi C."/>
            <person name="Clum A."/>
            <person name="Copeland A."/>
            <person name="Grisel N."/>
            <person name="Haridas S."/>
            <person name="Kipfer T."/>
            <person name="LaButti K."/>
            <person name="Lindquist E."/>
            <person name="Lipzen A."/>
            <person name="Maire R."/>
            <person name="Meier B."/>
            <person name="Mihaltcheva S."/>
            <person name="Molinier V."/>
            <person name="Murat C."/>
            <person name="Poggeler S."/>
            <person name="Quandt C.A."/>
            <person name="Sperisen C."/>
            <person name="Tritt A."/>
            <person name="Tisserant E."/>
            <person name="Crous P.W."/>
            <person name="Henrissat B."/>
            <person name="Nehls U."/>
            <person name="Egli S."/>
            <person name="Spatafora J.W."/>
            <person name="Grigoriev I.V."/>
            <person name="Martin F.M."/>
        </authorList>
    </citation>
    <scope>NUCLEOTIDE SEQUENCE [LARGE SCALE GENOMIC DNA]</scope>
    <source>
        <strain evidence="2 3">CBS 459.81</strain>
    </source>
</reference>
<evidence type="ECO:0000256" key="1">
    <source>
        <dbReference type="SAM" id="MobiDB-lite"/>
    </source>
</evidence>
<feature type="region of interest" description="Disordered" evidence="1">
    <location>
        <begin position="134"/>
        <end position="167"/>
    </location>
</feature>
<dbReference type="EMBL" id="KV744919">
    <property type="protein sequence ID" value="OCK81504.1"/>
    <property type="molecule type" value="Genomic_DNA"/>
</dbReference>